<keyword evidence="2" id="KW-0812">Transmembrane</keyword>
<protein>
    <submittedName>
        <fullName evidence="4">PH domain-containing protein</fullName>
    </submittedName>
</protein>
<feature type="transmembrane region" description="Helical" evidence="2">
    <location>
        <begin position="415"/>
        <end position="435"/>
    </location>
</feature>
<dbReference type="EMBL" id="JAMOIL010000016">
    <property type="protein sequence ID" value="MCM0621314.1"/>
    <property type="molecule type" value="Genomic_DNA"/>
</dbReference>
<evidence type="ECO:0000313" key="5">
    <source>
        <dbReference type="Proteomes" id="UP001139485"/>
    </source>
</evidence>
<feature type="transmembrane region" description="Helical" evidence="2">
    <location>
        <begin position="273"/>
        <end position="301"/>
    </location>
</feature>
<reference evidence="4" key="1">
    <citation type="submission" date="2022-05" db="EMBL/GenBank/DDBJ databases">
        <authorList>
            <person name="Tuo L."/>
        </authorList>
    </citation>
    <scope>NUCLEOTIDE SEQUENCE</scope>
    <source>
        <strain evidence="4">BSK12Z-4</strain>
    </source>
</reference>
<feature type="region of interest" description="Disordered" evidence="1">
    <location>
        <begin position="149"/>
        <end position="216"/>
    </location>
</feature>
<dbReference type="InterPro" id="IPR014529">
    <property type="entry name" value="UCP026631"/>
</dbReference>
<keyword evidence="5" id="KW-1185">Reference proteome</keyword>
<dbReference type="Proteomes" id="UP001139485">
    <property type="component" value="Unassembled WGS sequence"/>
</dbReference>
<keyword evidence="2" id="KW-0472">Membrane</keyword>
<accession>A0A9X2DB08</accession>
<proteinExistence type="predicted"/>
<dbReference type="RefSeq" id="WP_250827762.1">
    <property type="nucleotide sequence ID" value="NZ_JAMOIL010000016.1"/>
</dbReference>
<dbReference type="PANTHER" id="PTHR34473:SF2">
    <property type="entry name" value="UPF0699 TRANSMEMBRANE PROTEIN YDBT"/>
    <property type="match status" value="1"/>
</dbReference>
<gene>
    <name evidence="4" type="ORF">M8330_13545</name>
</gene>
<dbReference type="AlphaFoldDB" id="A0A9X2DB08"/>
<dbReference type="PANTHER" id="PTHR34473">
    <property type="entry name" value="UPF0699 TRANSMEMBRANE PROTEIN YDBS"/>
    <property type="match status" value="1"/>
</dbReference>
<feature type="transmembrane region" description="Helical" evidence="2">
    <location>
        <begin position="447"/>
        <end position="467"/>
    </location>
</feature>
<evidence type="ECO:0000313" key="4">
    <source>
        <dbReference type="EMBL" id="MCM0621314.1"/>
    </source>
</evidence>
<dbReference type="PIRSF" id="PIRSF026631">
    <property type="entry name" value="UCP026631"/>
    <property type="match status" value="1"/>
</dbReference>
<evidence type="ECO:0000256" key="2">
    <source>
        <dbReference type="SAM" id="Phobius"/>
    </source>
</evidence>
<evidence type="ECO:0000259" key="3">
    <source>
        <dbReference type="Pfam" id="PF03703"/>
    </source>
</evidence>
<name>A0A9X2DB08_9ACTN</name>
<evidence type="ECO:0000256" key="1">
    <source>
        <dbReference type="SAM" id="MobiDB-lite"/>
    </source>
</evidence>
<feature type="transmembrane region" description="Helical" evidence="2">
    <location>
        <begin position="227"/>
        <end position="253"/>
    </location>
</feature>
<dbReference type="Pfam" id="PF03703">
    <property type="entry name" value="bPH_2"/>
    <property type="match status" value="2"/>
</dbReference>
<feature type="transmembrane region" description="Helical" evidence="2">
    <location>
        <begin position="46"/>
        <end position="66"/>
    </location>
</feature>
<feature type="transmembrane region" description="Helical" evidence="2">
    <location>
        <begin position="20"/>
        <end position="40"/>
    </location>
</feature>
<dbReference type="InterPro" id="IPR005182">
    <property type="entry name" value="YdbS-like_PH"/>
</dbReference>
<feature type="domain" description="YdbS-like PH" evidence="3">
    <location>
        <begin position="65"/>
        <end position="142"/>
    </location>
</feature>
<sequence length="560" mass="58019">MSEEPRWQRLDPRMLLVHPLRQLASLLPALAALFIAGRAFSGPFGGFPWEVLGVAALVAAGVWRYLATEYRITPGRVELRRGLLQRTVVTAPLDRVRTIDLSTTLVHRLLGLSTVRVGTGSDGPGLSLDALRTGAAEELRARLLARAAQLQEHRTPEQAALAGDEPTGPDDSASPGDVAPGDTGAATTPASTPSTTPASTPSTTPASPPTAPAPTSEEVLLRLDPRWALYAPLSTAGLALMGVVLGGGSQAVVPVLQATGWDAWLSALDVSRLGLVAVLALVGVAALVVAPLLAMAGYLVAGWGLTLTRGRGPDGETWQVRKGLLTTTATTVDVHRVAGLVLEQPVGLRLAGAARLQAMTTGLASDQAGTLELVPAAPRRVSETTGAAVLGTPDPLTVPLVPHGPAAVRRRWTRALVAPAVLTGVAALLASLAPFPDAWEGPALTALRVGVPLTLLALLVLAVPVAVGRARALGHALTPTHLVARQGSLLQRRHALDCEHVIGLTLRDTWFQRREGLVSLDATTAGGPERVTVLDVDEAAAVGLAVAAQPGLMAPFVERA</sequence>
<organism evidence="4 5">
    <name type="scientific">Nocardioides bruguierae</name>
    <dbReference type="NCBI Taxonomy" id="2945102"/>
    <lineage>
        <taxon>Bacteria</taxon>
        <taxon>Bacillati</taxon>
        <taxon>Actinomycetota</taxon>
        <taxon>Actinomycetes</taxon>
        <taxon>Propionibacteriales</taxon>
        <taxon>Nocardioidaceae</taxon>
        <taxon>Nocardioides</taxon>
    </lineage>
</organism>
<feature type="domain" description="YdbS-like PH" evidence="3">
    <location>
        <begin position="472"/>
        <end position="542"/>
    </location>
</feature>
<feature type="compositionally biased region" description="Low complexity" evidence="1">
    <location>
        <begin position="185"/>
        <end position="205"/>
    </location>
</feature>
<comment type="caution">
    <text evidence="4">The sequence shown here is derived from an EMBL/GenBank/DDBJ whole genome shotgun (WGS) entry which is preliminary data.</text>
</comment>
<keyword evidence="2" id="KW-1133">Transmembrane helix</keyword>